<dbReference type="EC" id="6.2.1.20" evidence="6"/>
<keyword evidence="4" id="KW-1133">Transmembrane helix</keyword>
<dbReference type="AlphaFoldDB" id="A0A857JLA7"/>
<keyword evidence="3" id="KW-0012">Acyltransferase</keyword>
<keyword evidence="4" id="KW-0812">Transmembrane</keyword>
<evidence type="ECO:0000256" key="3">
    <source>
        <dbReference type="ARBA" id="ARBA00023315"/>
    </source>
</evidence>
<dbReference type="GO" id="GO:0008922">
    <property type="term" value="F:long-chain fatty acid [acyl-carrier-protein] ligase activity"/>
    <property type="evidence" value="ECO:0007669"/>
    <property type="project" value="UniProtKB-EC"/>
</dbReference>
<keyword evidence="7" id="KW-1185">Reference proteome</keyword>
<gene>
    <name evidence="6" type="ORF">FX988_02324</name>
</gene>
<evidence type="ECO:0000313" key="6">
    <source>
        <dbReference type="EMBL" id="QHJ12078.1"/>
    </source>
</evidence>
<dbReference type="InterPro" id="IPR002123">
    <property type="entry name" value="Plipid/glycerol_acylTrfase"/>
</dbReference>
<dbReference type="PANTHER" id="PTHR10434">
    <property type="entry name" value="1-ACYL-SN-GLYCEROL-3-PHOSPHATE ACYLTRANSFERASE"/>
    <property type="match status" value="1"/>
</dbReference>
<dbReference type="CDD" id="cd07989">
    <property type="entry name" value="LPLAT_AGPAT-like"/>
    <property type="match status" value="1"/>
</dbReference>
<dbReference type="Proteomes" id="UP000464524">
    <property type="component" value="Chromosome"/>
</dbReference>
<evidence type="ECO:0000313" key="7">
    <source>
        <dbReference type="Proteomes" id="UP000464524"/>
    </source>
</evidence>
<dbReference type="KEGG" id="pmes:FX988_02324"/>
<evidence type="ECO:0000256" key="4">
    <source>
        <dbReference type="SAM" id="Phobius"/>
    </source>
</evidence>
<feature type="domain" description="Phospholipid/glycerol acyltransferase" evidence="5">
    <location>
        <begin position="85"/>
        <end position="194"/>
    </location>
</feature>
<dbReference type="GO" id="GO:0003841">
    <property type="term" value="F:1-acylglycerol-3-phosphate O-acyltransferase activity"/>
    <property type="evidence" value="ECO:0007669"/>
    <property type="project" value="TreeGrafter"/>
</dbReference>
<dbReference type="OrthoDB" id="9812274at2"/>
<keyword evidence="6" id="KW-0436">Ligase</keyword>
<dbReference type="GO" id="GO:0006654">
    <property type="term" value="P:phosphatidic acid biosynthetic process"/>
    <property type="evidence" value="ECO:0007669"/>
    <property type="project" value="TreeGrafter"/>
</dbReference>
<name>A0A857JLA7_9ALTE</name>
<accession>A0A857JLA7</accession>
<reference evidence="6 7" key="1">
    <citation type="submission" date="2019-12" db="EMBL/GenBank/DDBJ databases">
        <title>Genome sequencing and assembly of endphytes of Porphyra tenera.</title>
        <authorList>
            <person name="Park J.M."/>
            <person name="Shin R."/>
            <person name="Jo S.H."/>
        </authorList>
    </citation>
    <scope>NUCLEOTIDE SEQUENCE [LARGE SCALE GENOMIC DNA]</scope>
    <source>
        <strain evidence="6 7">GPM4</strain>
    </source>
</reference>
<comment type="pathway">
    <text evidence="1">Lipid metabolism.</text>
</comment>
<proteinExistence type="predicted"/>
<evidence type="ECO:0000259" key="5">
    <source>
        <dbReference type="SMART" id="SM00563"/>
    </source>
</evidence>
<keyword evidence="2" id="KW-0808">Transferase</keyword>
<protein>
    <submittedName>
        <fullName evidence="6">Bifunctional protein Aas</fullName>
        <ecNumber evidence="6">6.2.1.20</ecNumber>
    </submittedName>
</protein>
<dbReference type="Pfam" id="PF01553">
    <property type="entry name" value="Acyltransferase"/>
    <property type="match status" value="1"/>
</dbReference>
<dbReference type="SMART" id="SM00563">
    <property type="entry name" value="PlsC"/>
    <property type="match status" value="1"/>
</dbReference>
<dbReference type="RefSeq" id="WP_160179979.1">
    <property type="nucleotide sequence ID" value="NZ_CP047656.1"/>
</dbReference>
<evidence type="ECO:0000256" key="1">
    <source>
        <dbReference type="ARBA" id="ARBA00005189"/>
    </source>
</evidence>
<sequence length="260" mass="28894">MFARLAFAWRWFATAFSFFVFGVGGILIPIIVVPILACMPGNALTREARGQKFIHFSFATFIKLMRVMGVLTYEVHGMKQLKEAKLVLANHPTLLDVVFLIALIPNANCVVKGALIRNPFMRGAISAAGYTINNGPADEVIVEAQKVFHKGQVMIVFPEGTRSIPGQPHKLKRGAANIAVRADVDITPVIINCEPISLTKQHKWYHIPARKMHFTITANSKIDIQNFTQETSSIIGARTLTEYLTRYFHTEVGISDSVTK</sequence>
<feature type="transmembrane region" description="Helical" evidence="4">
    <location>
        <begin position="53"/>
        <end position="73"/>
    </location>
</feature>
<dbReference type="EMBL" id="CP047656">
    <property type="protein sequence ID" value="QHJ12078.1"/>
    <property type="molecule type" value="Genomic_DNA"/>
</dbReference>
<dbReference type="SUPFAM" id="SSF69593">
    <property type="entry name" value="Glycerol-3-phosphate (1)-acyltransferase"/>
    <property type="match status" value="1"/>
</dbReference>
<evidence type="ECO:0000256" key="2">
    <source>
        <dbReference type="ARBA" id="ARBA00022679"/>
    </source>
</evidence>
<organism evidence="6 7">
    <name type="scientific">Paraglaciecola mesophila</name>
    <dbReference type="NCBI Taxonomy" id="197222"/>
    <lineage>
        <taxon>Bacteria</taxon>
        <taxon>Pseudomonadati</taxon>
        <taxon>Pseudomonadota</taxon>
        <taxon>Gammaproteobacteria</taxon>
        <taxon>Alteromonadales</taxon>
        <taxon>Alteromonadaceae</taxon>
        <taxon>Paraglaciecola</taxon>
    </lineage>
</organism>
<feature type="transmembrane region" description="Helical" evidence="4">
    <location>
        <begin position="12"/>
        <end position="41"/>
    </location>
</feature>
<feature type="transmembrane region" description="Helical" evidence="4">
    <location>
        <begin position="93"/>
        <end position="115"/>
    </location>
</feature>
<dbReference type="PANTHER" id="PTHR10434:SF66">
    <property type="entry name" value="PHOSPHOLIPID_GLYCEROL ACYLTRANSFERASE DOMAIN-CONTAINING PROTEIN"/>
    <property type="match status" value="1"/>
</dbReference>
<keyword evidence="4" id="KW-0472">Membrane</keyword>